<evidence type="ECO:0000313" key="2">
    <source>
        <dbReference type="EMBL" id="MBB5033609.1"/>
    </source>
</evidence>
<dbReference type="Gene3D" id="3.10.450.710">
    <property type="entry name" value="Tgt2/MlaC"/>
    <property type="match status" value="1"/>
</dbReference>
<dbReference type="PANTHER" id="PTHR36573">
    <property type="entry name" value="INTERMEMBRANE PHOSPHOLIPID TRANSPORT SYSTEM BINDING PROTEIN MLAC"/>
    <property type="match status" value="1"/>
</dbReference>
<keyword evidence="1" id="KW-0732">Signal</keyword>
<protein>
    <submittedName>
        <fullName evidence="2">Phospholipid transport system substrate-binding protein</fullName>
    </submittedName>
</protein>
<dbReference type="Proteomes" id="UP000590740">
    <property type="component" value="Unassembled WGS sequence"/>
</dbReference>
<gene>
    <name evidence="2" type="ORF">HNQ65_003197</name>
</gene>
<evidence type="ECO:0000313" key="3">
    <source>
        <dbReference type="Proteomes" id="UP000590740"/>
    </source>
</evidence>
<dbReference type="Pfam" id="PF05494">
    <property type="entry name" value="MlaC"/>
    <property type="match status" value="1"/>
</dbReference>
<name>A0A7W7YCJ2_9BACT</name>
<feature type="signal peptide" evidence="1">
    <location>
        <begin position="1"/>
        <end position="20"/>
    </location>
</feature>
<reference evidence="2 3" key="1">
    <citation type="submission" date="2020-08" db="EMBL/GenBank/DDBJ databases">
        <title>Genomic Encyclopedia of Type Strains, Phase IV (KMG-IV): sequencing the most valuable type-strain genomes for metagenomic binning, comparative biology and taxonomic classification.</title>
        <authorList>
            <person name="Goeker M."/>
        </authorList>
    </citation>
    <scope>NUCLEOTIDE SEQUENCE [LARGE SCALE GENOMIC DNA]</scope>
    <source>
        <strain evidence="2 3">DSM 12252</strain>
    </source>
</reference>
<dbReference type="InterPro" id="IPR042245">
    <property type="entry name" value="Tgt2/MlaC_sf"/>
</dbReference>
<dbReference type="PANTHER" id="PTHR36573:SF1">
    <property type="entry name" value="INTERMEMBRANE PHOSPHOLIPID TRANSPORT SYSTEM BINDING PROTEIN MLAC"/>
    <property type="match status" value="1"/>
</dbReference>
<organism evidence="2 3">
    <name type="scientific">Prosthecobacter vanneervenii</name>
    <dbReference type="NCBI Taxonomy" id="48466"/>
    <lineage>
        <taxon>Bacteria</taxon>
        <taxon>Pseudomonadati</taxon>
        <taxon>Verrucomicrobiota</taxon>
        <taxon>Verrucomicrobiia</taxon>
        <taxon>Verrucomicrobiales</taxon>
        <taxon>Verrucomicrobiaceae</taxon>
        <taxon>Prosthecobacter</taxon>
    </lineage>
</organism>
<keyword evidence="3" id="KW-1185">Reference proteome</keyword>
<comment type="caution">
    <text evidence="2">The sequence shown here is derived from an EMBL/GenBank/DDBJ whole genome shotgun (WGS) entry which is preliminary data.</text>
</comment>
<proteinExistence type="predicted"/>
<sequence>MTLRFLLPVLLLAAPFTASAQLADAQSKLKSAVAEVLSVADRTGNRSALPNSLRPVLQKHVSFETMTKRAVGPGWRQFSPAQQQQATELFSTLIIRSYSSKFTPGEHPDITYQQALQPAEGRVDVPTNMVYKGSHYNVVYRMEQVQGWRITDVVIEGVSLIANYRSQLDAQFQKGGANAVISSLSQSVSRPQ</sequence>
<dbReference type="EMBL" id="JACHIG010000006">
    <property type="protein sequence ID" value="MBB5033609.1"/>
    <property type="molecule type" value="Genomic_DNA"/>
</dbReference>
<dbReference type="InterPro" id="IPR008869">
    <property type="entry name" value="MlaC/ttg2D"/>
</dbReference>
<feature type="chain" id="PRO_5030663848" evidence="1">
    <location>
        <begin position="21"/>
        <end position="192"/>
    </location>
</feature>
<dbReference type="RefSeq" id="WP_184340575.1">
    <property type="nucleotide sequence ID" value="NZ_JACHIG010000006.1"/>
</dbReference>
<evidence type="ECO:0000256" key="1">
    <source>
        <dbReference type="SAM" id="SignalP"/>
    </source>
</evidence>
<accession>A0A7W7YCJ2</accession>
<dbReference type="AlphaFoldDB" id="A0A7W7YCJ2"/>